<accession>A0A2K8KME8</accession>
<evidence type="ECO:0000313" key="1">
    <source>
        <dbReference type="EMBL" id="ATX75319.1"/>
    </source>
</evidence>
<dbReference type="KEGG" id="rfo:REIFOR_00142"/>
<dbReference type="InterPro" id="IPR010272">
    <property type="entry name" value="T6SS_TssF"/>
</dbReference>
<proteinExistence type="predicted"/>
<evidence type="ECO:0000313" key="2">
    <source>
        <dbReference type="Proteomes" id="UP000229757"/>
    </source>
</evidence>
<organism evidence="1 2">
    <name type="scientific">Reinekea forsetii</name>
    <dbReference type="NCBI Taxonomy" id="1336806"/>
    <lineage>
        <taxon>Bacteria</taxon>
        <taxon>Pseudomonadati</taxon>
        <taxon>Pseudomonadota</taxon>
        <taxon>Gammaproteobacteria</taxon>
        <taxon>Oceanospirillales</taxon>
        <taxon>Saccharospirillaceae</taxon>
        <taxon>Reinekea</taxon>
    </lineage>
</organism>
<reference evidence="1 2" key="1">
    <citation type="journal article" date="2017" name="Environ. Microbiol.">
        <title>Genomic and physiological analyses of 'Reinekea forsetii' reveal a versatile opportunistic lifestyle during spring algae blooms.</title>
        <authorList>
            <person name="Avci B."/>
            <person name="Hahnke R.L."/>
            <person name="Chafee M."/>
            <person name="Fischer T."/>
            <person name="Gruber-Vodicka H."/>
            <person name="Tegetmeyer H.E."/>
            <person name="Harder J."/>
            <person name="Fuchs B.M."/>
            <person name="Amann R.I."/>
            <person name="Teeling H."/>
        </authorList>
    </citation>
    <scope>NUCLEOTIDE SEQUENCE [LARGE SCALE GENOMIC DNA]</scope>
    <source>
        <strain evidence="1 2">Hel1_31_D35</strain>
    </source>
</reference>
<dbReference type="Proteomes" id="UP000229757">
    <property type="component" value="Chromosome"/>
</dbReference>
<protein>
    <submittedName>
        <fullName evidence="1">Type VI secretion system</fullName>
    </submittedName>
</protein>
<gene>
    <name evidence="1" type="ORF">REIFOR_00142</name>
</gene>
<keyword evidence="2" id="KW-1185">Reference proteome</keyword>
<dbReference type="RefSeq" id="WP_100255735.1">
    <property type="nucleotide sequence ID" value="NZ_CP011797.1"/>
</dbReference>
<dbReference type="Pfam" id="PF05947">
    <property type="entry name" value="T6SS_TssF"/>
    <property type="match status" value="1"/>
</dbReference>
<dbReference type="PANTHER" id="PTHR35370:SF1">
    <property type="entry name" value="TYPE VI SECRETION SYSTEM COMPONENT TSSF1"/>
    <property type="match status" value="1"/>
</dbReference>
<dbReference type="OrthoDB" id="9763676at2"/>
<dbReference type="AlphaFoldDB" id="A0A2K8KME8"/>
<dbReference type="PANTHER" id="PTHR35370">
    <property type="entry name" value="CYTOPLASMIC PROTEIN-RELATED-RELATED"/>
    <property type="match status" value="1"/>
</dbReference>
<sequence>MLKEHYEKILQQLRNDAAYLAQRYPDLAVNLQRDNTDPDVARLLEGVALVAARQAEQMAEDRDEQAQGWLQAIAPELLLPLPAMVLAQAEVGADTQTVTAGTAFVSGSQDGSVHWQVAHDCTLLPLVLTDLEQTGQALSLQFTVQGDLAAPIQPIRVQLVGDLHDSQTLAYHLATGVDGWELSYADQRLPLPASAWQPAYQVADGSWLAAVDNRVQTSRPRWLQECWCLPERILAFDLDLSPALEQRALTAGETFRIHFSLREILPQQVELSQLALNVLPLINLQPSALLPFTRQLEQSLYQLALADERLSVQQLVAIVSVNEQLAQGERHDYYPIAEVAHRGAQDGVYQLLRQTRQPQVQMRLDRPASSAGLVMIECLTHQGDAASRSSTGATLSGPISGHLVCSPSQWIAAPDQQQAQWQMLHAQQSAQQRGDLAALVDQLRGLLPPEDSHFDERRRLMRSVDALLSLSVSATTITRGTSIILGQEVTLRLERSAFRSDADCWQFCLLIWQMLRGRLAINSVMALRVQNEKQQDLLYWPAASGTRAVI</sequence>
<name>A0A2K8KME8_9GAMM</name>
<dbReference type="EMBL" id="CP011797">
    <property type="protein sequence ID" value="ATX75319.1"/>
    <property type="molecule type" value="Genomic_DNA"/>
</dbReference>